<comment type="caution">
    <text evidence="2">The sequence shown here is derived from an EMBL/GenBank/DDBJ whole genome shotgun (WGS) entry which is preliminary data.</text>
</comment>
<dbReference type="GeneID" id="81606324"/>
<protein>
    <submittedName>
        <fullName evidence="2">Peptidase asparticcatalytic</fullName>
    </submittedName>
</protein>
<gene>
    <name evidence="2" type="ORF">N7458_012700</name>
</gene>
<dbReference type="Pfam" id="PF00026">
    <property type="entry name" value="Asp"/>
    <property type="match status" value="1"/>
</dbReference>
<dbReference type="EMBL" id="JAPVEA010000009">
    <property type="protein sequence ID" value="KAJ5433544.1"/>
    <property type="molecule type" value="Genomic_DNA"/>
</dbReference>
<dbReference type="InterPro" id="IPR021109">
    <property type="entry name" value="Peptidase_aspartic_dom_sf"/>
</dbReference>
<dbReference type="Proteomes" id="UP001213681">
    <property type="component" value="Unassembled WGS sequence"/>
</dbReference>
<organism evidence="2 3">
    <name type="scientific">Penicillium daleae</name>
    <dbReference type="NCBI Taxonomy" id="63821"/>
    <lineage>
        <taxon>Eukaryota</taxon>
        <taxon>Fungi</taxon>
        <taxon>Dikarya</taxon>
        <taxon>Ascomycota</taxon>
        <taxon>Pezizomycotina</taxon>
        <taxon>Eurotiomycetes</taxon>
        <taxon>Eurotiomycetidae</taxon>
        <taxon>Eurotiales</taxon>
        <taxon>Aspergillaceae</taxon>
        <taxon>Penicillium</taxon>
    </lineage>
</organism>
<evidence type="ECO:0000313" key="3">
    <source>
        <dbReference type="Proteomes" id="UP001213681"/>
    </source>
</evidence>
<evidence type="ECO:0000259" key="1">
    <source>
        <dbReference type="Pfam" id="PF00026"/>
    </source>
</evidence>
<dbReference type="SUPFAM" id="SSF50630">
    <property type="entry name" value="Acid proteases"/>
    <property type="match status" value="1"/>
</dbReference>
<name>A0AAD6FYB4_9EURO</name>
<accession>A0AAD6FYB4</accession>
<dbReference type="AlphaFoldDB" id="A0AAD6FYB4"/>
<feature type="domain" description="Peptidase A1" evidence="1">
    <location>
        <begin position="108"/>
        <end position="167"/>
    </location>
</feature>
<reference evidence="2" key="1">
    <citation type="submission" date="2022-12" db="EMBL/GenBank/DDBJ databases">
        <authorList>
            <person name="Petersen C."/>
        </authorList>
    </citation>
    <scope>NUCLEOTIDE SEQUENCE</scope>
    <source>
        <strain evidence="2">IBT 16125</strain>
    </source>
</reference>
<reference evidence="2" key="2">
    <citation type="journal article" date="2023" name="IMA Fungus">
        <title>Comparative genomic study of the Penicillium genus elucidates a diverse pangenome and 15 lateral gene transfer events.</title>
        <authorList>
            <person name="Petersen C."/>
            <person name="Sorensen T."/>
            <person name="Nielsen M.R."/>
            <person name="Sondergaard T.E."/>
            <person name="Sorensen J.L."/>
            <person name="Fitzpatrick D.A."/>
            <person name="Frisvad J.C."/>
            <person name="Nielsen K.L."/>
        </authorList>
    </citation>
    <scope>NUCLEOTIDE SEQUENCE</scope>
    <source>
        <strain evidence="2">IBT 16125</strain>
    </source>
</reference>
<evidence type="ECO:0000313" key="2">
    <source>
        <dbReference type="EMBL" id="KAJ5433544.1"/>
    </source>
</evidence>
<dbReference type="InterPro" id="IPR033121">
    <property type="entry name" value="PEPTIDASE_A1"/>
</dbReference>
<proteinExistence type="predicted"/>
<dbReference type="RefSeq" id="XP_056760835.1">
    <property type="nucleotide sequence ID" value="XM_056916081.1"/>
</dbReference>
<keyword evidence="3" id="KW-1185">Reference proteome</keyword>
<sequence>MRKYCFNPTKEGPYFIGGTLEQIGRPYTDQAVGGYAYIQQVLQKKAIDGDEVGEVGVLDVQDNMMYLAEFASGTGDGLLGLAFREINTVKPQPRDADEPDKGASFYTFGAKVSGKQFVVQKEDLGFAEARPRYLYGGIQSRGSIDLDILGDTFLKGIYAVCDVGNLRFRAVQRKELHQNLYPP</sequence>
<dbReference type="Gene3D" id="2.40.70.10">
    <property type="entry name" value="Acid Proteases"/>
    <property type="match status" value="1"/>
</dbReference>